<dbReference type="InterPro" id="IPR036388">
    <property type="entry name" value="WH-like_DNA-bd_sf"/>
</dbReference>
<dbReference type="Pfam" id="PF13401">
    <property type="entry name" value="AAA_22"/>
    <property type="match status" value="1"/>
</dbReference>
<dbReference type="InterPro" id="IPR019734">
    <property type="entry name" value="TPR_rpt"/>
</dbReference>
<dbReference type="Proteomes" id="UP001595824">
    <property type="component" value="Unassembled WGS sequence"/>
</dbReference>
<dbReference type="InterPro" id="IPR027417">
    <property type="entry name" value="P-loop_NTPase"/>
</dbReference>
<name>A0ABV8TIU9_9ACTN</name>
<proteinExistence type="inferred from homology"/>
<dbReference type="SUPFAM" id="SSF46894">
    <property type="entry name" value="C-terminal effector domain of the bipartite response regulators"/>
    <property type="match status" value="1"/>
</dbReference>
<evidence type="ECO:0000313" key="8">
    <source>
        <dbReference type="Proteomes" id="UP001595824"/>
    </source>
</evidence>
<dbReference type="PROSITE" id="PS51755">
    <property type="entry name" value="OMPR_PHOB"/>
    <property type="match status" value="1"/>
</dbReference>
<dbReference type="SMART" id="SM00862">
    <property type="entry name" value="Trans_reg_C"/>
    <property type="match status" value="1"/>
</dbReference>
<comment type="similarity">
    <text evidence="1">Belongs to the AfsR/DnrI/RedD regulatory family.</text>
</comment>
<dbReference type="SUPFAM" id="SSF52540">
    <property type="entry name" value="P-loop containing nucleoside triphosphate hydrolases"/>
    <property type="match status" value="1"/>
</dbReference>
<dbReference type="SMART" id="SM01043">
    <property type="entry name" value="BTAD"/>
    <property type="match status" value="1"/>
</dbReference>
<dbReference type="PANTHER" id="PTHR47691:SF3">
    <property type="entry name" value="HTH-TYPE TRANSCRIPTIONAL REGULATOR RV0890C-RELATED"/>
    <property type="match status" value="1"/>
</dbReference>
<reference evidence="8" key="1">
    <citation type="journal article" date="2019" name="Int. J. Syst. Evol. Microbiol.">
        <title>The Global Catalogue of Microorganisms (GCM) 10K type strain sequencing project: providing services to taxonomists for standard genome sequencing and annotation.</title>
        <authorList>
            <consortium name="The Broad Institute Genomics Platform"/>
            <consortium name="The Broad Institute Genome Sequencing Center for Infectious Disease"/>
            <person name="Wu L."/>
            <person name="Ma J."/>
        </authorList>
    </citation>
    <scope>NUCLEOTIDE SEQUENCE [LARGE SCALE GENOMIC DNA]</scope>
    <source>
        <strain evidence="8">PCU 347</strain>
    </source>
</reference>
<dbReference type="Gene3D" id="1.10.10.10">
    <property type="entry name" value="Winged helix-like DNA-binding domain superfamily/Winged helix DNA-binding domain"/>
    <property type="match status" value="1"/>
</dbReference>
<keyword evidence="8" id="KW-1185">Reference proteome</keyword>
<dbReference type="CDD" id="cd15831">
    <property type="entry name" value="BTAD"/>
    <property type="match status" value="1"/>
</dbReference>
<dbReference type="SUPFAM" id="SSF48452">
    <property type="entry name" value="TPR-like"/>
    <property type="match status" value="3"/>
</dbReference>
<dbReference type="RefSeq" id="WP_381741152.1">
    <property type="nucleotide sequence ID" value="NZ_JBHSDP010000022.1"/>
</dbReference>
<dbReference type="InterPro" id="IPR049945">
    <property type="entry name" value="AAA_22"/>
</dbReference>
<dbReference type="Pfam" id="PF03704">
    <property type="entry name" value="BTAD"/>
    <property type="match status" value="1"/>
</dbReference>
<dbReference type="Gene3D" id="1.25.40.10">
    <property type="entry name" value="Tetratricopeptide repeat domain"/>
    <property type="match status" value="2"/>
</dbReference>
<evidence type="ECO:0000256" key="1">
    <source>
        <dbReference type="ARBA" id="ARBA00005820"/>
    </source>
</evidence>
<gene>
    <name evidence="7" type="ORF">ACFPC0_21435</name>
</gene>
<keyword evidence="2" id="KW-0902">Two-component regulatory system</keyword>
<feature type="domain" description="OmpR/PhoB-type" evidence="6">
    <location>
        <begin position="1"/>
        <end position="91"/>
    </location>
</feature>
<dbReference type="EMBL" id="JBHSDP010000022">
    <property type="protein sequence ID" value="MFC4330296.1"/>
    <property type="molecule type" value="Genomic_DNA"/>
</dbReference>
<evidence type="ECO:0000256" key="5">
    <source>
        <dbReference type="SAM" id="MobiDB-lite"/>
    </source>
</evidence>
<sequence>MRFGILGPLDIRTDDGAPVDPGGPRPRALLTLLLLAAGRTVGTDRLTDGLYGAEPPAGAANALQSQISRLRRRLGPHPPVEATAAGYRIAADPDSVDAHRFARLAEEGRAALAAGDPAHAAAVLREALDLWRGPALPDLPDAHAETARLEELRAAAAQDRIEAELALGGGSALVPELRALLVRHPLSERLHALLMRALHAAGRPAEALTVYEDARRALADELGADPSPELAALHLELLRGREPGSRPPALPAQLTRFVGRDTELAAIAAHLTDPGSRLVTLTGPGGAGKTRLAVEAARTHGGACLVELAPLADGARIPYAVLTALGIREGFRAPAADVTDRLLSALEDRELLLVLDNCEHLVEDAARIAGLLLGHCPGVRILATGREALGITGEVLVTVAALPPGPAERLFLDRARAVRPGFTGHARVPDVCRALDGLPLAIELAAARLRTLEPEELADRLDDRFGLLSRGDRTKAPRHRTLRAVVEWSWDLLDAGERELAARLSVFCGGATEEAVRAVCAVPHPQDLLASLVEKSFLDVSGGRYRMLETIRAFAAEHAAADGEHTGPSGLRDAHAAYFLELAERAEPGLRGAGQLPWLERLAAEHADLDAALRHLTGRDPAGALRLMALLSWFWRLRGLHGEQVPAARALLAAVGGAPPPGLTEEYVLCALNALSGDGGDPAADERLHARVDDLLDGCAGPLRLPYLLVLWSVVAGPRPGADERALAHAGEDPWARALLDMGLAYQKQFAGEADGSRELVSRALKGFRAAGDRWGMANCLDLLGLHAHLRGQGAHALELLDEGLAHVRELAAPEETADLLRSRATVLLGLDPGRADEAAAGFGQALELARGAGAADKVAGARRGLGDAARLSGDTARARVHYEQALQECAATWSSVGEAVRILIGLGRTAAAEGREEEARDWFRQAASAAADSPGVLELAEAAEALAQVAPCPERAAELLGAGAGLRGARPEGDPDVVRTARAVRERLTPEAYAAAFERGVRLRAAAVSGR</sequence>
<evidence type="ECO:0000313" key="7">
    <source>
        <dbReference type="EMBL" id="MFC4330296.1"/>
    </source>
</evidence>
<dbReference type="PANTHER" id="PTHR47691">
    <property type="entry name" value="REGULATOR-RELATED"/>
    <property type="match status" value="1"/>
</dbReference>
<dbReference type="SMART" id="SM00028">
    <property type="entry name" value="TPR"/>
    <property type="match status" value="4"/>
</dbReference>
<dbReference type="Pfam" id="PF00486">
    <property type="entry name" value="Trans_reg_C"/>
    <property type="match status" value="1"/>
</dbReference>
<evidence type="ECO:0000259" key="6">
    <source>
        <dbReference type="PROSITE" id="PS51755"/>
    </source>
</evidence>
<organism evidence="7 8">
    <name type="scientific">Streptomyces andamanensis</name>
    <dbReference type="NCBI Taxonomy" id="1565035"/>
    <lineage>
        <taxon>Bacteria</taxon>
        <taxon>Bacillati</taxon>
        <taxon>Actinomycetota</taxon>
        <taxon>Actinomycetes</taxon>
        <taxon>Kitasatosporales</taxon>
        <taxon>Streptomycetaceae</taxon>
        <taxon>Streptomyces</taxon>
    </lineage>
</organism>
<feature type="region of interest" description="Disordered" evidence="5">
    <location>
        <begin position="1"/>
        <end position="23"/>
    </location>
</feature>
<evidence type="ECO:0000256" key="2">
    <source>
        <dbReference type="ARBA" id="ARBA00023012"/>
    </source>
</evidence>
<protein>
    <submittedName>
        <fullName evidence="7">BTAD domain-containing putative transcriptional regulator</fullName>
    </submittedName>
</protein>
<dbReference type="InterPro" id="IPR011990">
    <property type="entry name" value="TPR-like_helical_dom_sf"/>
</dbReference>
<comment type="caution">
    <text evidence="7">The sequence shown here is derived from an EMBL/GenBank/DDBJ whole genome shotgun (WGS) entry which is preliminary data.</text>
</comment>
<keyword evidence="3 4" id="KW-0238">DNA-binding</keyword>
<dbReference type="PRINTS" id="PR00364">
    <property type="entry name" value="DISEASERSIST"/>
</dbReference>
<dbReference type="InterPro" id="IPR001867">
    <property type="entry name" value="OmpR/PhoB-type_DNA-bd"/>
</dbReference>
<dbReference type="InterPro" id="IPR016032">
    <property type="entry name" value="Sig_transdc_resp-reg_C-effctor"/>
</dbReference>
<feature type="DNA-binding region" description="OmpR/PhoB-type" evidence="4">
    <location>
        <begin position="1"/>
        <end position="91"/>
    </location>
</feature>
<evidence type="ECO:0000256" key="4">
    <source>
        <dbReference type="PROSITE-ProRule" id="PRU01091"/>
    </source>
</evidence>
<accession>A0ABV8TIU9</accession>
<evidence type="ECO:0000256" key="3">
    <source>
        <dbReference type="ARBA" id="ARBA00023125"/>
    </source>
</evidence>
<dbReference type="InterPro" id="IPR005158">
    <property type="entry name" value="BTAD"/>
</dbReference>